<dbReference type="SUPFAM" id="SSF49299">
    <property type="entry name" value="PKD domain"/>
    <property type="match status" value="1"/>
</dbReference>
<dbReference type="EMBL" id="JADQDM010000002">
    <property type="protein sequence ID" value="MBF9220825.1"/>
    <property type="molecule type" value="Genomic_DNA"/>
</dbReference>
<dbReference type="CDD" id="cd00146">
    <property type="entry name" value="PKD"/>
    <property type="match status" value="1"/>
</dbReference>
<protein>
    <submittedName>
        <fullName evidence="2">Gliding motility-associated C-terminal domain-containing protein</fullName>
    </submittedName>
</protein>
<dbReference type="SUPFAM" id="SSF75011">
    <property type="entry name" value="3-carboxy-cis,cis-mucoante lactonizing enzyme"/>
    <property type="match status" value="1"/>
</dbReference>
<dbReference type="InterPro" id="IPR013783">
    <property type="entry name" value="Ig-like_fold"/>
</dbReference>
<organism evidence="2 3">
    <name type="scientific">Hymenobacter ruricola</name>
    <dbReference type="NCBI Taxonomy" id="2791023"/>
    <lineage>
        <taxon>Bacteria</taxon>
        <taxon>Pseudomonadati</taxon>
        <taxon>Bacteroidota</taxon>
        <taxon>Cytophagia</taxon>
        <taxon>Cytophagales</taxon>
        <taxon>Hymenobacteraceae</taxon>
        <taxon>Hymenobacter</taxon>
    </lineage>
</organism>
<comment type="caution">
    <text evidence="2">The sequence shown here is derived from an EMBL/GenBank/DDBJ whole genome shotgun (WGS) entry which is preliminary data.</text>
</comment>
<dbReference type="InterPro" id="IPR035986">
    <property type="entry name" value="PKD_dom_sf"/>
</dbReference>
<dbReference type="PROSITE" id="PS50093">
    <property type="entry name" value="PKD"/>
    <property type="match status" value="1"/>
</dbReference>
<accession>A0ABS0I1L0</accession>
<dbReference type="InterPro" id="IPR000601">
    <property type="entry name" value="PKD_dom"/>
</dbReference>
<gene>
    <name evidence="2" type="ORF">I2H31_06900</name>
</gene>
<dbReference type="Gene3D" id="2.130.10.10">
    <property type="entry name" value="YVTN repeat-like/Quinoprotein amine dehydrogenase"/>
    <property type="match status" value="1"/>
</dbReference>
<feature type="domain" description="PKD" evidence="1">
    <location>
        <begin position="424"/>
        <end position="483"/>
    </location>
</feature>
<reference evidence="2 3" key="1">
    <citation type="submission" date="2020-11" db="EMBL/GenBank/DDBJ databases">
        <authorList>
            <person name="Kim M.K."/>
        </authorList>
    </citation>
    <scope>NUCLEOTIDE SEQUENCE [LARGE SCALE GENOMIC DNA]</scope>
    <source>
        <strain evidence="2 3">BT662</strain>
    </source>
</reference>
<dbReference type="Gene3D" id="2.60.40.10">
    <property type="entry name" value="Immunoglobulins"/>
    <property type="match status" value="1"/>
</dbReference>
<keyword evidence="3" id="KW-1185">Reference proteome</keyword>
<dbReference type="RefSeq" id="WP_196292255.1">
    <property type="nucleotide sequence ID" value="NZ_JADQDM010000002.1"/>
</dbReference>
<sequence length="706" mass="74570">MLALFRAPLAGAVSFRAVLVPLLLWGLLLDARPAYCQLETSNWYFGSGSGLSFRTGSPVVLISSIASNEACSAASDPRGNPLFYTNGETLWNRNDNVMATGLGGHQSATQGALIVPDPGSTDLFHVFALDAVEQSLVGGLRHTIVDMRLNGGLGNATAVKGVRMPTPTLSSPVTEKLAAIRHANGYDYWIVVHGWQSDAFYSFPLTEAGLGLTPVVSRVGTVHTSSATAGGVNNSIGYMRFSADGRRIAVAAENLPLELFDFDPATGVVANPVSLPLLPNSGGRAYGLEFSPDNSRLYVNSGFARRLFQYNLLAGSPTAILNSAQLLGSDDAQLGAMLLGPDNKIYMSVWGRNSLYVITAPNALGTACGYRPNSLPMGRTLMGGLPNFPNAYPVPALRITAADECEGTPVAFAATAAPLGRVGSVSWDFGDPGSGPANAATGLAATHVFSRAGQFQVTLSVVSPNGAGPFTTTRTVLVHARPVVQLGPKVQQVCQGETPTLSAAQPGGATYRWQSGFTGPAVTVTAPGTYRVSVTSPQGCSVQDSVRIEYVARPSVRLGPDTAMCQGTTLVLRPSAQPAGTQYRWPDGSTQPTLAVTVPGTYRVEVMRNGCSSYDEINVADAGCAVVVPNIITPNGDDQNEAFVLQGLHAPDWALRVFNRWGREVFSQAAYDNSWTAQGQPDGSYYYLLTKSASGQQLKGWLEVRR</sequence>
<evidence type="ECO:0000313" key="3">
    <source>
        <dbReference type="Proteomes" id="UP000618931"/>
    </source>
</evidence>
<dbReference type="InterPro" id="IPR015943">
    <property type="entry name" value="WD40/YVTN_repeat-like_dom_sf"/>
</dbReference>
<evidence type="ECO:0000313" key="2">
    <source>
        <dbReference type="EMBL" id="MBF9220825.1"/>
    </source>
</evidence>
<dbReference type="Pfam" id="PF13585">
    <property type="entry name" value="CHU_C"/>
    <property type="match status" value="1"/>
</dbReference>
<dbReference type="SMART" id="SM00089">
    <property type="entry name" value="PKD"/>
    <property type="match status" value="2"/>
</dbReference>
<dbReference type="InterPro" id="IPR022409">
    <property type="entry name" value="PKD/Chitinase_dom"/>
</dbReference>
<dbReference type="Pfam" id="PF18911">
    <property type="entry name" value="PKD_4"/>
    <property type="match status" value="1"/>
</dbReference>
<name>A0ABS0I1L0_9BACT</name>
<evidence type="ECO:0000259" key="1">
    <source>
        <dbReference type="PROSITE" id="PS50093"/>
    </source>
</evidence>
<dbReference type="Proteomes" id="UP000618931">
    <property type="component" value="Unassembled WGS sequence"/>
</dbReference>
<proteinExistence type="predicted"/>